<evidence type="ECO:0000313" key="2">
    <source>
        <dbReference type="EMBL" id="KAH7311618.1"/>
    </source>
</evidence>
<dbReference type="AlphaFoldDB" id="A0A8K0WMZ9"/>
<dbReference type="EMBL" id="JAGPNK010000011">
    <property type="protein sequence ID" value="KAH7311618.1"/>
    <property type="molecule type" value="Genomic_DNA"/>
</dbReference>
<accession>A0A8K0WMZ9</accession>
<dbReference type="OrthoDB" id="3527137at2759"/>
<evidence type="ECO:0000313" key="3">
    <source>
        <dbReference type="Proteomes" id="UP000813444"/>
    </source>
</evidence>
<evidence type="ECO:0000259" key="1">
    <source>
        <dbReference type="Pfam" id="PF24968"/>
    </source>
</evidence>
<gene>
    <name evidence="2" type="ORF">B0I35DRAFT_67623</name>
</gene>
<protein>
    <recommendedName>
        <fullName evidence="1">DUF7770 domain-containing protein</fullName>
    </recommendedName>
</protein>
<dbReference type="Proteomes" id="UP000813444">
    <property type="component" value="Unassembled WGS sequence"/>
</dbReference>
<reference evidence="2" key="1">
    <citation type="journal article" date="2021" name="Nat. Commun.">
        <title>Genetic determinants of endophytism in the Arabidopsis root mycobiome.</title>
        <authorList>
            <person name="Mesny F."/>
            <person name="Miyauchi S."/>
            <person name="Thiergart T."/>
            <person name="Pickel B."/>
            <person name="Atanasova L."/>
            <person name="Karlsson M."/>
            <person name="Huettel B."/>
            <person name="Barry K.W."/>
            <person name="Haridas S."/>
            <person name="Chen C."/>
            <person name="Bauer D."/>
            <person name="Andreopoulos W."/>
            <person name="Pangilinan J."/>
            <person name="LaButti K."/>
            <person name="Riley R."/>
            <person name="Lipzen A."/>
            <person name="Clum A."/>
            <person name="Drula E."/>
            <person name="Henrissat B."/>
            <person name="Kohler A."/>
            <person name="Grigoriev I.V."/>
            <person name="Martin F.M."/>
            <person name="Hacquard S."/>
        </authorList>
    </citation>
    <scope>NUCLEOTIDE SEQUENCE</scope>
    <source>
        <strain evidence="2">MPI-CAGE-CH-0235</strain>
    </source>
</reference>
<dbReference type="InterPro" id="IPR056672">
    <property type="entry name" value="DUF7770"/>
</dbReference>
<comment type="caution">
    <text evidence="2">The sequence shown here is derived from an EMBL/GenBank/DDBJ whole genome shotgun (WGS) entry which is preliminary data.</text>
</comment>
<feature type="domain" description="DUF7770" evidence="1">
    <location>
        <begin position="26"/>
        <end position="190"/>
    </location>
</feature>
<dbReference type="Pfam" id="PF24968">
    <property type="entry name" value="DUF7770"/>
    <property type="match status" value="1"/>
</dbReference>
<sequence>MTSHMDRNWDTDRFDNEDLERRLNHIHFCAYRNEHNEGDEDGNPPTNHWVTSLEISEDHAVILDMAPGYGSDGQRGKIEVWTQRYDHNGQATHADQTVQTNETIHSLSFELNGRLTVQNIVDLITRNGRQRYNFTPEWEGCRYWVYTLSSDLEAQRIIQPGSAAAVWSAVSYYYVNPSGYEVRVLRQGTFRASE</sequence>
<organism evidence="2 3">
    <name type="scientific">Stachybotrys elegans</name>
    <dbReference type="NCBI Taxonomy" id="80388"/>
    <lineage>
        <taxon>Eukaryota</taxon>
        <taxon>Fungi</taxon>
        <taxon>Dikarya</taxon>
        <taxon>Ascomycota</taxon>
        <taxon>Pezizomycotina</taxon>
        <taxon>Sordariomycetes</taxon>
        <taxon>Hypocreomycetidae</taxon>
        <taxon>Hypocreales</taxon>
        <taxon>Stachybotryaceae</taxon>
        <taxon>Stachybotrys</taxon>
    </lineage>
</organism>
<proteinExistence type="predicted"/>
<keyword evidence="3" id="KW-1185">Reference proteome</keyword>
<name>A0A8K0WMZ9_9HYPO</name>